<evidence type="ECO:0000313" key="1">
    <source>
        <dbReference type="EMBL" id="KAF2748683.1"/>
    </source>
</evidence>
<keyword evidence="2" id="KW-1185">Reference proteome</keyword>
<proteinExistence type="predicted"/>
<dbReference type="AlphaFoldDB" id="A0A6A6VEN2"/>
<reference evidence="1" key="1">
    <citation type="journal article" date="2020" name="Stud. Mycol.">
        <title>101 Dothideomycetes genomes: a test case for predicting lifestyles and emergence of pathogens.</title>
        <authorList>
            <person name="Haridas S."/>
            <person name="Albert R."/>
            <person name="Binder M."/>
            <person name="Bloem J."/>
            <person name="Labutti K."/>
            <person name="Salamov A."/>
            <person name="Andreopoulos B."/>
            <person name="Baker S."/>
            <person name="Barry K."/>
            <person name="Bills G."/>
            <person name="Bluhm B."/>
            <person name="Cannon C."/>
            <person name="Castanera R."/>
            <person name="Culley D."/>
            <person name="Daum C."/>
            <person name="Ezra D."/>
            <person name="Gonzalez J."/>
            <person name="Henrissat B."/>
            <person name="Kuo A."/>
            <person name="Liang C."/>
            <person name="Lipzen A."/>
            <person name="Lutzoni F."/>
            <person name="Magnuson J."/>
            <person name="Mondo S."/>
            <person name="Nolan M."/>
            <person name="Ohm R."/>
            <person name="Pangilinan J."/>
            <person name="Park H.-J."/>
            <person name="Ramirez L."/>
            <person name="Alfaro M."/>
            <person name="Sun H."/>
            <person name="Tritt A."/>
            <person name="Yoshinaga Y."/>
            <person name="Zwiers L.-H."/>
            <person name="Turgeon B."/>
            <person name="Goodwin S."/>
            <person name="Spatafora J."/>
            <person name="Crous P."/>
            <person name="Grigoriev I."/>
        </authorList>
    </citation>
    <scope>NUCLEOTIDE SEQUENCE</scope>
    <source>
        <strain evidence="1">CBS 119925</strain>
    </source>
</reference>
<protein>
    <submittedName>
        <fullName evidence="1">Uncharacterized protein</fullName>
    </submittedName>
</protein>
<gene>
    <name evidence="1" type="ORF">M011DRAFT_334318</name>
</gene>
<organism evidence="1 2">
    <name type="scientific">Sporormia fimetaria CBS 119925</name>
    <dbReference type="NCBI Taxonomy" id="1340428"/>
    <lineage>
        <taxon>Eukaryota</taxon>
        <taxon>Fungi</taxon>
        <taxon>Dikarya</taxon>
        <taxon>Ascomycota</taxon>
        <taxon>Pezizomycotina</taxon>
        <taxon>Dothideomycetes</taxon>
        <taxon>Pleosporomycetidae</taxon>
        <taxon>Pleosporales</taxon>
        <taxon>Sporormiaceae</taxon>
        <taxon>Sporormia</taxon>
    </lineage>
</organism>
<evidence type="ECO:0000313" key="2">
    <source>
        <dbReference type="Proteomes" id="UP000799440"/>
    </source>
</evidence>
<dbReference type="Proteomes" id="UP000799440">
    <property type="component" value="Unassembled WGS sequence"/>
</dbReference>
<sequence length="152" mass="16943">MFNLVSRAPRLMRDADNPNIFSRSKPCRYCPDPFWILERAYPNTNHLIYAMLRLIRDSSVIVTLAPGHHVSSSMLKAGQVCHSAHDSMHAADQPRQVRLQPDPLTVALLQNRALISIMCSSASFTSPPTADPLSLVLLQHMIPLALLNSLFT</sequence>
<dbReference type="EMBL" id="MU006568">
    <property type="protein sequence ID" value="KAF2748683.1"/>
    <property type="molecule type" value="Genomic_DNA"/>
</dbReference>
<accession>A0A6A6VEN2</accession>
<name>A0A6A6VEN2_9PLEO</name>